<reference evidence="1" key="2">
    <citation type="submission" date="2019-06" db="EMBL/GenBank/DDBJ databases">
        <title>Genomics analysis of Aphanomyces spp. identifies a new class of oomycete effector associated with host adaptation.</title>
        <authorList>
            <person name="Gaulin E."/>
        </authorList>
    </citation>
    <scope>NUCLEOTIDE SEQUENCE</scope>
    <source>
        <strain evidence="1">CBS 578.67</strain>
    </source>
</reference>
<keyword evidence="3" id="KW-1185">Reference proteome</keyword>
<dbReference type="OrthoDB" id="6431331at2759"/>
<reference evidence="2 3" key="1">
    <citation type="submission" date="2019-03" db="EMBL/GenBank/DDBJ databases">
        <authorList>
            <person name="Gaulin E."/>
            <person name="Dumas B."/>
        </authorList>
    </citation>
    <scope>NUCLEOTIDE SEQUENCE [LARGE SCALE GENOMIC DNA]</scope>
    <source>
        <strain evidence="2">CBS 568.67</strain>
    </source>
</reference>
<dbReference type="InterPro" id="IPR029058">
    <property type="entry name" value="AB_hydrolase_fold"/>
</dbReference>
<dbReference type="AlphaFoldDB" id="A0A485KN94"/>
<dbReference type="Proteomes" id="UP000332933">
    <property type="component" value="Unassembled WGS sequence"/>
</dbReference>
<dbReference type="InterPro" id="IPR010463">
    <property type="entry name" value="DUF1057"/>
</dbReference>
<name>A0A485KN94_9STRA</name>
<dbReference type="PANTHER" id="PTHR47533">
    <property type="entry name" value="PROTEIN CBG21859"/>
    <property type="match status" value="1"/>
</dbReference>
<proteinExistence type="predicted"/>
<dbReference type="PANTHER" id="PTHR47533:SF4">
    <property type="entry name" value="AB HYDROLASE-1 DOMAIN-CONTAINING PROTEIN"/>
    <property type="match status" value="1"/>
</dbReference>
<protein>
    <submittedName>
        <fullName evidence="2">Aste57867_9591 protein</fullName>
    </submittedName>
</protein>
<evidence type="ECO:0000313" key="3">
    <source>
        <dbReference type="Proteomes" id="UP000332933"/>
    </source>
</evidence>
<dbReference type="EMBL" id="CAADRA010005173">
    <property type="protein sequence ID" value="VFT86470.1"/>
    <property type="molecule type" value="Genomic_DNA"/>
</dbReference>
<accession>A0A485KN94</accession>
<sequence length="289" mass="31489">MASSSSFASEEGHVVLRNGHAVHYVTAGPSDAATTFILLHGSPGTHQDYRYISPMLLRHPNVNILAIDAPGNMFTSADAAGGWALTNDSVVDAVREAIDLLVKTRPSHVGFFVVGHSMGGQVAMQVAATSTNLAGVALLNSLGFEVPPTQRPFWFLQLTRWLLVFSAVTRYVMSILNRLILIHVLGFPQSIPRAMFAYTTMRWATQNFDLVQASAAAIHDKAMPSFLAYAKNDRLLSERMHEDVCAVLHPTVKLVFGTGGHNIQKTRADELANALVDWATTNKATRSHL</sequence>
<evidence type="ECO:0000313" key="1">
    <source>
        <dbReference type="EMBL" id="KAF0699881.1"/>
    </source>
</evidence>
<dbReference type="Gene3D" id="3.40.50.1820">
    <property type="entry name" value="alpha/beta hydrolase"/>
    <property type="match status" value="1"/>
</dbReference>
<dbReference type="EMBL" id="VJMH01005152">
    <property type="protein sequence ID" value="KAF0699881.1"/>
    <property type="molecule type" value="Genomic_DNA"/>
</dbReference>
<evidence type="ECO:0000313" key="2">
    <source>
        <dbReference type="EMBL" id="VFT86470.1"/>
    </source>
</evidence>
<gene>
    <name evidence="2" type="primary">Aste57867_9591</name>
    <name evidence="1" type="ORF">As57867_009553</name>
    <name evidence="2" type="ORF">ASTE57867_9591</name>
</gene>
<organism evidence="2 3">
    <name type="scientific">Aphanomyces stellatus</name>
    <dbReference type="NCBI Taxonomy" id="120398"/>
    <lineage>
        <taxon>Eukaryota</taxon>
        <taxon>Sar</taxon>
        <taxon>Stramenopiles</taxon>
        <taxon>Oomycota</taxon>
        <taxon>Saprolegniomycetes</taxon>
        <taxon>Saprolegniales</taxon>
        <taxon>Verrucalvaceae</taxon>
        <taxon>Aphanomyces</taxon>
    </lineage>
</organism>
<dbReference type="Pfam" id="PF06342">
    <property type="entry name" value="DUF1057"/>
    <property type="match status" value="1"/>
</dbReference>
<dbReference type="SUPFAM" id="SSF53474">
    <property type="entry name" value="alpha/beta-Hydrolases"/>
    <property type="match status" value="1"/>
</dbReference>